<feature type="non-terminal residue" evidence="1">
    <location>
        <position position="72"/>
    </location>
</feature>
<evidence type="ECO:0000313" key="1">
    <source>
        <dbReference type="EMBL" id="MCI69770.1"/>
    </source>
</evidence>
<dbReference type="AlphaFoldDB" id="A0A392UBH3"/>
<dbReference type="Proteomes" id="UP000265520">
    <property type="component" value="Unassembled WGS sequence"/>
</dbReference>
<comment type="caution">
    <text evidence="1">The sequence shown here is derived from an EMBL/GenBank/DDBJ whole genome shotgun (WGS) entry which is preliminary data.</text>
</comment>
<keyword evidence="2" id="KW-1185">Reference proteome</keyword>
<proteinExistence type="predicted"/>
<evidence type="ECO:0000313" key="2">
    <source>
        <dbReference type="Proteomes" id="UP000265520"/>
    </source>
</evidence>
<reference evidence="1 2" key="1">
    <citation type="journal article" date="2018" name="Front. Plant Sci.">
        <title>Red Clover (Trifolium pratense) and Zigzag Clover (T. medium) - A Picture of Genomic Similarities and Differences.</title>
        <authorList>
            <person name="Dluhosova J."/>
            <person name="Istvanek J."/>
            <person name="Nedelnik J."/>
            <person name="Repkova J."/>
        </authorList>
    </citation>
    <scope>NUCLEOTIDE SEQUENCE [LARGE SCALE GENOMIC DNA]</scope>
    <source>
        <strain evidence="2">cv. 10/8</strain>
        <tissue evidence="1">Leaf</tissue>
    </source>
</reference>
<sequence>MARCAPMLRKLEFALPIARRAGKDGASRQSVRTMQQEGSVHGALCSFIWRVAHLHCSSRASRRTGGAARRRE</sequence>
<accession>A0A392UBH3</accession>
<name>A0A392UBH3_9FABA</name>
<organism evidence="1 2">
    <name type="scientific">Trifolium medium</name>
    <dbReference type="NCBI Taxonomy" id="97028"/>
    <lineage>
        <taxon>Eukaryota</taxon>
        <taxon>Viridiplantae</taxon>
        <taxon>Streptophyta</taxon>
        <taxon>Embryophyta</taxon>
        <taxon>Tracheophyta</taxon>
        <taxon>Spermatophyta</taxon>
        <taxon>Magnoliopsida</taxon>
        <taxon>eudicotyledons</taxon>
        <taxon>Gunneridae</taxon>
        <taxon>Pentapetalae</taxon>
        <taxon>rosids</taxon>
        <taxon>fabids</taxon>
        <taxon>Fabales</taxon>
        <taxon>Fabaceae</taxon>
        <taxon>Papilionoideae</taxon>
        <taxon>50 kb inversion clade</taxon>
        <taxon>NPAAA clade</taxon>
        <taxon>Hologalegina</taxon>
        <taxon>IRL clade</taxon>
        <taxon>Trifolieae</taxon>
        <taxon>Trifolium</taxon>
    </lineage>
</organism>
<protein>
    <submittedName>
        <fullName evidence="1">Uncharacterized protein</fullName>
    </submittedName>
</protein>
<dbReference type="EMBL" id="LXQA010762680">
    <property type="protein sequence ID" value="MCI69770.1"/>
    <property type="molecule type" value="Genomic_DNA"/>
</dbReference>